<organism evidence="3 4">
    <name type="scientific">Streptomyces synnematoformans</name>
    <dbReference type="NCBI Taxonomy" id="415721"/>
    <lineage>
        <taxon>Bacteria</taxon>
        <taxon>Bacillati</taxon>
        <taxon>Actinomycetota</taxon>
        <taxon>Actinomycetes</taxon>
        <taxon>Kitasatosporales</taxon>
        <taxon>Streptomycetaceae</taxon>
        <taxon>Streptomyces</taxon>
    </lineage>
</organism>
<evidence type="ECO:0000313" key="3">
    <source>
        <dbReference type="EMBL" id="GAA2130029.1"/>
    </source>
</evidence>
<dbReference type="SUPFAM" id="SSF54909">
    <property type="entry name" value="Dimeric alpha+beta barrel"/>
    <property type="match status" value="1"/>
</dbReference>
<name>A0ABP5KH51_9ACTN</name>
<dbReference type="EMBL" id="BAAAPF010000128">
    <property type="protein sequence ID" value="GAA2130029.1"/>
    <property type="molecule type" value="Genomic_DNA"/>
</dbReference>
<comment type="caution">
    <text evidence="3">The sequence shown here is derived from an EMBL/GenBank/DDBJ whole genome shotgun (WGS) entry which is preliminary data.</text>
</comment>
<dbReference type="Pfam" id="PF03795">
    <property type="entry name" value="YCII"/>
    <property type="match status" value="1"/>
</dbReference>
<proteinExistence type="inferred from homology"/>
<evidence type="ECO:0000259" key="2">
    <source>
        <dbReference type="Pfam" id="PF03795"/>
    </source>
</evidence>
<reference evidence="4" key="1">
    <citation type="journal article" date="2019" name="Int. J. Syst. Evol. Microbiol.">
        <title>The Global Catalogue of Microorganisms (GCM) 10K type strain sequencing project: providing services to taxonomists for standard genome sequencing and annotation.</title>
        <authorList>
            <consortium name="The Broad Institute Genomics Platform"/>
            <consortium name="The Broad Institute Genome Sequencing Center for Infectious Disease"/>
            <person name="Wu L."/>
            <person name="Ma J."/>
        </authorList>
    </citation>
    <scope>NUCLEOTIDE SEQUENCE [LARGE SCALE GENOMIC DNA]</scope>
    <source>
        <strain evidence="4">JCM 15481</strain>
    </source>
</reference>
<evidence type="ECO:0000313" key="4">
    <source>
        <dbReference type="Proteomes" id="UP001500443"/>
    </source>
</evidence>
<dbReference type="RefSeq" id="WP_344291190.1">
    <property type="nucleotide sequence ID" value="NZ_BAAAPF010000128.1"/>
</dbReference>
<gene>
    <name evidence="3" type="ORF">GCM10009802_37940</name>
</gene>
<dbReference type="InterPro" id="IPR005545">
    <property type="entry name" value="YCII"/>
</dbReference>
<dbReference type="PANTHER" id="PTHR35174">
    <property type="entry name" value="BLL7171 PROTEIN-RELATED"/>
    <property type="match status" value="1"/>
</dbReference>
<dbReference type="InterPro" id="IPR011008">
    <property type="entry name" value="Dimeric_a/b-barrel"/>
</dbReference>
<dbReference type="PANTHER" id="PTHR35174:SF3">
    <property type="entry name" value="BLL7171 PROTEIN"/>
    <property type="match status" value="1"/>
</dbReference>
<accession>A0ABP5KH51</accession>
<evidence type="ECO:0000256" key="1">
    <source>
        <dbReference type="ARBA" id="ARBA00007689"/>
    </source>
</evidence>
<feature type="domain" description="YCII-related" evidence="2">
    <location>
        <begin position="1"/>
        <end position="115"/>
    </location>
</feature>
<comment type="similarity">
    <text evidence="1">Belongs to the YciI family.</text>
</comment>
<sequence>MKYLLMVYASTEDWEALSESERAAEDAEYRQLLADCTASGEWLAGDPLAGPPSGRAVRVRDGQTLVTDGPYLELKEHMAGYWLVDCESMERAVEIAARFPDARHWGVEVRPVLGFGGPTDEL</sequence>
<dbReference type="Proteomes" id="UP001500443">
    <property type="component" value="Unassembled WGS sequence"/>
</dbReference>
<keyword evidence="4" id="KW-1185">Reference proteome</keyword>
<protein>
    <submittedName>
        <fullName evidence="3">YciI family protein</fullName>
    </submittedName>
</protein>
<dbReference type="Gene3D" id="3.30.70.1060">
    <property type="entry name" value="Dimeric alpha+beta barrel"/>
    <property type="match status" value="1"/>
</dbReference>